<evidence type="ECO:0000313" key="2">
    <source>
        <dbReference type="EMBL" id="KAF4713489.1"/>
    </source>
</evidence>
<dbReference type="Proteomes" id="UP000574390">
    <property type="component" value="Unassembled WGS sequence"/>
</dbReference>
<name>A0A7J6THL6_PEROL</name>
<accession>A0A7J6THL6</accession>
<keyword evidence="5" id="KW-1185">Reference proteome</keyword>
<dbReference type="EMBL" id="JABANM010026116">
    <property type="protein sequence ID" value="KAF4713489.1"/>
    <property type="molecule type" value="Genomic_DNA"/>
</dbReference>
<dbReference type="EMBL" id="JABANP010000123">
    <property type="protein sequence ID" value="KAF4689481.1"/>
    <property type="molecule type" value="Genomic_DNA"/>
</dbReference>
<dbReference type="Proteomes" id="UP000553632">
    <property type="component" value="Unassembled WGS sequence"/>
</dbReference>
<dbReference type="EMBL" id="JABANO010010872">
    <property type="protein sequence ID" value="KAF4744401.1"/>
    <property type="molecule type" value="Genomic_DNA"/>
</dbReference>
<reference evidence="4 5" key="1">
    <citation type="submission" date="2020-04" db="EMBL/GenBank/DDBJ databases">
        <title>Perkinsus olseni comparative genomics.</title>
        <authorList>
            <person name="Bogema D.R."/>
        </authorList>
    </citation>
    <scope>NUCLEOTIDE SEQUENCE [LARGE SCALE GENOMIC DNA]</scope>
    <source>
        <strain evidence="1">00978-12</strain>
        <strain evidence="2">ATCC PRA-205</strain>
        <strain evidence="3 5">ATCC PRA-207</strain>
    </source>
</reference>
<proteinExistence type="predicted"/>
<evidence type="ECO:0000313" key="5">
    <source>
        <dbReference type="Proteomes" id="UP000553632"/>
    </source>
</evidence>
<dbReference type="AlphaFoldDB" id="A0A7J6THL6"/>
<evidence type="ECO:0000313" key="4">
    <source>
        <dbReference type="Proteomes" id="UP000541610"/>
    </source>
</evidence>
<dbReference type="Proteomes" id="UP000541610">
    <property type="component" value="Unassembled WGS sequence"/>
</dbReference>
<comment type="caution">
    <text evidence="3">The sequence shown here is derived from an EMBL/GenBank/DDBJ whole genome shotgun (WGS) entry which is preliminary data.</text>
</comment>
<protein>
    <submittedName>
        <fullName evidence="3">Uncharacterized protein</fullName>
    </submittedName>
</protein>
<sequence>MAKPSDVLGGAEVVELGKTYVAVDPEENVVTGFVKFDTYPGNRELFLRSFLEGPSMWTPEASDLRCFSSYSSM</sequence>
<evidence type="ECO:0000313" key="1">
    <source>
        <dbReference type="EMBL" id="KAF4689481.1"/>
    </source>
</evidence>
<organism evidence="3 5">
    <name type="scientific">Perkinsus olseni</name>
    <name type="common">Perkinsus atlanticus</name>
    <dbReference type="NCBI Taxonomy" id="32597"/>
    <lineage>
        <taxon>Eukaryota</taxon>
        <taxon>Sar</taxon>
        <taxon>Alveolata</taxon>
        <taxon>Perkinsozoa</taxon>
        <taxon>Perkinsea</taxon>
        <taxon>Perkinsida</taxon>
        <taxon>Perkinsidae</taxon>
        <taxon>Perkinsus</taxon>
    </lineage>
</organism>
<gene>
    <name evidence="1" type="ORF">FOZ60_001604</name>
    <name evidence="2" type="ORF">FOZ62_016603</name>
    <name evidence="3" type="ORF">FOZ63_028376</name>
</gene>
<evidence type="ECO:0000313" key="3">
    <source>
        <dbReference type="EMBL" id="KAF4744401.1"/>
    </source>
</evidence>